<accession>A0A8J3ECX6</accession>
<dbReference type="GO" id="GO:0016773">
    <property type="term" value="F:phosphotransferase activity, alcohol group as acceptor"/>
    <property type="evidence" value="ECO:0007669"/>
    <property type="project" value="InterPro"/>
</dbReference>
<organism evidence="1 2">
    <name type="scientific">Caldovatus sediminis</name>
    <dbReference type="NCBI Taxonomy" id="2041189"/>
    <lineage>
        <taxon>Bacteria</taxon>
        <taxon>Pseudomonadati</taxon>
        <taxon>Pseudomonadota</taxon>
        <taxon>Alphaproteobacteria</taxon>
        <taxon>Acetobacterales</taxon>
        <taxon>Roseomonadaceae</taxon>
        <taxon>Caldovatus</taxon>
    </lineage>
</organism>
<dbReference type="RefSeq" id="WP_188899127.1">
    <property type="nucleotide sequence ID" value="NZ_BMKS01000003.1"/>
</dbReference>
<proteinExistence type="predicted"/>
<evidence type="ECO:0008006" key="3">
    <source>
        <dbReference type="Google" id="ProtNLM"/>
    </source>
</evidence>
<keyword evidence="2" id="KW-1185">Reference proteome</keyword>
<dbReference type="SUPFAM" id="SSF56112">
    <property type="entry name" value="Protein kinase-like (PK-like)"/>
    <property type="match status" value="1"/>
</dbReference>
<dbReference type="InterPro" id="IPR011009">
    <property type="entry name" value="Kinase-like_dom_sf"/>
</dbReference>
<evidence type="ECO:0000313" key="2">
    <source>
        <dbReference type="Proteomes" id="UP000597507"/>
    </source>
</evidence>
<dbReference type="GO" id="GO:0019748">
    <property type="term" value="P:secondary metabolic process"/>
    <property type="evidence" value="ECO:0007669"/>
    <property type="project" value="InterPro"/>
</dbReference>
<dbReference type="Pfam" id="PF04655">
    <property type="entry name" value="APH_6_hur"/>
    <property type="match status" value="1"/>
</dbReference>
<dbReference type="AlphaFoldDB" id="A0A8J3ECX6"/>
<dbReference type="EMBL" id="BMKS01000003">
    <property type="protein sequence ID" value="GGG25829.1"/>
    <property type="molecule type" value="Genomic_DNA"/>
</dbReference>
<dbReference type="Proteomes" id="UP000597507">
    <property type="component" value="Unassembled WGS sequence"/>
</dbReference>
<reference evidence="1 2" key="1">
    <citation type="journal article" date="2014" name="Int. J. Syst. Evol. Microbiol.">
        <title>Complete genome sequence of Corynebacterium casei LMG S-19264T (=DSM 44701T), isolated from a smear-ripened cheese.</title>
        <authorList>
            <consortium name="US DOE Joint Genome Institute (JGI-PGF)"/>
            <person name="Walter F."/>
            <person name="Albersmeier A."/>
            <person name="Kalinowski J."/>
            <person name="Ruckert C."/>
        </authorList>
    </citation>
    <scope>NUCLEOTIDE SEQUENCE [LARGE SCALE GENOMIC DNA]</scope>
    <source>
        <strain evidence="1 2">CGMCC 1.16330</strain>
    </source>
</reference>
<dbReference type="InterPro" id="IPR006748">
    <property type="entry name" value="NH2Glyco/OHUrea_AB-resist_kin"/>
</dbReference>
<evidence type="ECO:0000313" key="1">
    <source>
        <dbReference type="EMBL" id="GGG25829.1"/>
    </source>
</evidence>
<gene>
    <name evidence="1" type="ORF">GCM10010964_12220</name>
</gene>
<name>A0A8J3ECX6_9PROT</name>
<protein>
    <recommendedName>
        <fullName evidence="3">Streptomycin 6-kinase</fullName>
    </recommendedName>
</protein>
<sequence>MRGVASPRLARRASAWRRDLAARLRHAEARWSLVLEGPLATGETAARTFAVRRADGAAAVLKLAPPGQALEAEATALAAFAGRGAARLLAADLPAGALLIERLSPGTALRHLAARDDDAATLAAAGVMAALRRPPPPGAVLAEAAGWVRALDRALEAPGPLPRPMLARAARLMRELAAGAPPPVLLHGDLHAGNILRDGAAGWRAVDPKGLIGDPAFEAAAFLRDPPGPAARAARRVALLAEATGLPRERIAAWGYAGAALAAAWAVEDGSDPARWCAAAEAMAPALA</sequence>
<dbReference type="Gene3D" id="3.90.1200.10">
    <property type="match status" value="1"/>
</dbReference>
<comment type="caution">
    <text evidence="1">The sequence shown here is derived from an EMBL/GenBank/DDBJ whole genome shotgun (WGS) entry which is preliminary data.</text>
</comment>